<dbReference type="PROSITE" id="PS50216">
    <property type="entry name" value="DHHC"/>
    <property type="match status" value="1"/>
</dbReference>
<feature type="region of interest" description="Disordered" evidence="8">
    <location>
        <begin position="282"/>
        <end position="304"/>
    </location>
</feature>
<keyword evidence="2 7" id="KW-0808">Transferase</keyword>
<comment type="subcellular location">
    <subcellularLocation>
        <location evidence="1">Membrane</location>
        <topology evidence="1">Multi-pass membrane protein</topology>
    </subcellularLocation>
</comment>
<feature type="domain" description="Palmitoyltransferase DHHC" evidence="9">
    <location>
        <begin position="128"/>
        <end position="249"/>
    </location>
</feature>
<evidence type="ECO:0000256" key="4">
    <source>
        <dbReference type="ARBA" id="ARBA00022989"/>
    </source>
</evidence>
<dbReference type="Pfam" id="PF01529">
    <property type="entry name" value="DHHC"/>
    <property type="match status" value="1"/>
</dbReference>
<evidence type="ECO:0000313" key="11">
    <source>
        <dbReference type="Proteomes" id="UP001620645"/>
    </source>
</evidence>
<evidence type="ECO:0000259" key="9">
    <source>
        <dbReference type="Pfam" id="PF01529"/>
    </source>
</evidence>
<reference evidence="10 11" key="1">
    <citation type="submission" date="2024-10" db="EMBL/GenBank/DDBJ databases">
        <authorList>
            <person name="Kim D."/>
        </authorList>
    </citation>
    <scope>NUCLEOTIDE SEQUENCE [LARGE SCALE GENOMIC DNA]</scope>
    <source>
        <strain evidence="10">Taebaek</strain>
    </source>
</reference>
<evidence type="ECO:0000256" key="2">
    <source>
        <dbReference type="ARBA" id="ARBA00022679"/>
    </source>
</evidence>
<dbReference type="AlphaFoldDB" id="A0ABD2JVJ5"/>
<evidence type="ECO:0000313" key="10">
    <source>
        <dbReference type="EMBL" id="KAL3094464.1"/>
    </source>
</evidence>
<evidence type="ECO:0000256" key="5">
    <source>
        <dbReference type="ARBA" id="ARBA00023136"/>
    </source>
</evidence>
<sequence length="354" mass="40526">MDRCLGNRCVRCFIATFRWVPVLFVWAIICWAYYVYVVIFCLGMVESIGLQIVFLFAFHTLIFLFLWSNTQTVISPVGRPPEIFNLPHQIRSELSAAVTETEFKAILERFVRERKIPMFSRSNDGAVRCCLKCSCVKPDRSHHCSVCGHCVLKFDHHCPWVNTCINFNNYKFFMLFLGYGSLLCFFGFFTILPFFISFWQHTDLSRAEVGRFLVFFLFFVAGLFGLSMGCLFGYHLFLISKNQSTIESFRPPFFAYGEDKNGQTEMVPSGVQQPGRWHKIPAKNEPKNRGNGKSVTIANSKTNPKPIQPCGNGMAFRTSVLRANRYNLIRTNGTFESGSSCEEDYGQETTTLLT</sequence>
<keyword evidence="4 7" id="KW-1133">Transmembrane helix</keyword>
<keyword evidence="11" id="KW-1185">Reference proteome</keyword>
<dbReference type="InterPro" id="IPR001594">
    <property type="entry name" value="Palmitoyltrfase_DHHC"/>
</dbReference>
<dbReference type="EC" id="2.3.1.225" evidence="7"/>
<gene>
    <name evidence="10" type="ORF">niasHS_004844</name>
</gene>
<evidence type="ECO:0000256" key="8">
    <source>
        <dbReference type="SAM" id="MobiDB-lite"/>
    </source>
</evidence>
<evidence type="ECO:0000256" key="6">
    <source>
        <dbReference type="ARBA" id="ARBA00023315"/>
    </source>
</evidence>
<comment type="similarity">
    <text evidence="7">Belongs to the DHHC palmitoyltransferase family.</text>
</comment>
<comment type="caution">
    <text evidence="10">The sequence shown here is derived from an EMBL/GenBank/DDBJ whole genome shotgun (WGS) entry which is preliminary data.</text>
</comment>
<comment type="catalytic activity">
    <reaction evidence="7">
        <text>L-cysteinyl-[protein] + hexadecanoyl-CoA = S-hexadecanoyl-L-cysteinyl-[protein] + CoA</text>
        <dbReference type="Rhea" id="RHEA:36683"/>
        <dbReference type="Rhea" id="RHEA-COMP:10131"/>
        <dbReference type="Rhea" id="RHEA-COMP:11032"/>
        <dbReference type="ChEBI" id="CHEBI:29950"/>
        <dbReference type="ChEBI" id="CHEBI:57287"/>
        <dbReference type="ChEBI" id="CHEBI:57379"/>
        <dbReference type="ChEBI" id="CHEBI:74151"/>
        <dbReference type="EC" id="2.3.1.225"/>
    </reaction>
</comment>
<dbReference type="GO" id="GO:0016020">
    <property type="term" value="C:membrane"/>
    <property type="evidence" value="ECO:0007669"/>
    <property type="project" value="UniProtKB-SubCell"/>
</dbReference>
<proteinExistence type="inferred from homology"/>
<feature type="transmembrane region" description="Helical" evidence="7">
    <location>
        <begin position="176"/>
        <end position="200"/>
    </location>
</feature>
<dbReference type="EMBL" id="JBICCN010000090">
    <property type="protein sequence ID" value="KAL3094464.1"/>
    <property type="molecule type" value="Genomic_DNA"/>
</dbReference>
<feature type="transmembrane region" description="Helical" evidence="7">
    <location>
        <begin position="12"/>
        <end position="36"/>
    </location>
</feature>
<comment type="domain">
    <text evidence="7">The DHHC domain is required for palmitoyltransferase activity.</text>
</comment>
<dbReference type="Proteomes" id="UP001620645">
    <property type="component" value="Unassembled WGS sequence"/>
</dbReference>
<dbReference type="GO" id="GO:0019706">
    <property type="term" value="F:protein-cysteine S-palmitoyltransferase activity"/>
    <property type="evidence" value="ECO:0007669"/>
    <property type="project" value="UniProtKB-EC"/>
</dbReference>
<dbReference type="InterPro" id="IPR039859">
    <property type="entry name" value="PFA4/ZDH16/20/ERF2-like"/>
</dbReference>
<feature type="transmembrane region" description="Helical" evidence="7">
    <location>
        <begin position="212"/>
        <end position="237"/>
    </location>
</feature>
<feature type="transmembrane region" description="Helical" evidence="7">
    <location>
        <begin position="48"/>
        <end position="67"/>
    </location>
</feature>
<keyword evidence="6 7" id="KW-0012">Acyltransferase</keyword>
<keyword evidence="5 7" id="KW-0472">Membrane</keyword>
<name>A0ABD2JVJ5_HETSC</name>
<evidence type="ECO:0000256" key="1">
    <source>
        <dbReference type="ARBA" id="ARBA00004141"/>
    </source>
</evidence>
<evidence type="ECO:0000256" key="7">
    <source>
        <dbReference type="RuleBase" id="RU079119"/>
    </source>
</evidence>
<feature type="compositionally biased region" description="Polar residues" evidence="8">
    <location>
        <begin position="291"/>
        <end position="304"/>
    </location>
</feature>
<keyword evidence="3 7" id="KW-0812">Transmembrane</keyword>
<accession>A0ABD2JVJ5</accession>
<protein>
    <recommendedName>
        <fullName evidence="7">Palmitoyltransferase</fullName>
        <ecNumber evidence="7">2.3.1.225</ecNumber>
    </recommendedName>
</protein>
<organism evidence="10 11">
    <name type="scientific">Heterodera schachtii</name>
    <name type="common">Sugarbeet cyst nematode worm</name>
    <name type="synonym">Tylenchus schachtii</name>
    <dbReference type="NCBI Taxonomy" id="97005"/>
    <lineage>
        <taxon>Eukaryota</taxon>
        <taxon>Metazoa</taxon>
        <taxon>Ecdysozoa</taxon>
        <taxon>Nematoda</taxon>
        <taxon>Chromadorea</taxon>
        <taxon>Rhabditida</taxon>
        <taxon>Tylenchina</taxon>
        <taxon>Tylenchomorpha</taxon>
        <taxon>Tylenchoidea</taxon>
        <taxon>Heteroderidae</taxon>
        <taxon>Heteroderinae</taxon>
        <taxon>Heterodera</taxon>
    </lineage>
</organism>
<dbReference type="PANTHER" id="PTHR12246">
    <property type="entry name" value="PALMITOYLTRANSFERASE ZDHHC16"/>
    <property type="match status" value="1"/>
</dbReference>
<evidence type="ECO:0000256" key="3">
    <source>
        <dbReference type="ARBA" id="ARBA00022692"/>
    </source>
</evidence>